<dbReference type="GO" id="GO:0005524">
    <property type="term" value="F:ATP binding"/>
    <property type="evidence" value="ECO:0007669"/>
    <property type="project" value="UniProtKB-KW"/>
</dbReference>
<dbReference type="InterPro" id="IPR050052">
    <property type="entry name" value="ATP-dep_Clp_protease_ClpX"/>
</dbReference>
<dbReference type="InterPro" id="IPR019489">
    <property type="entry name" value="Clp_ATPase_C"/>
</dbReference>
<name>A0A0H4QIN8_9LACO</name>
<dbReference type="Pfam" id="PF07724">
    <property type="entry name" value="AAA_2"/>
    <property type="match status" value="1"/>
</dbReference>
<dbReference type="KEGG" id="lgn:ABM34_02565"/>
<reference evidence="9" key="1">
    <citation type="submission" date="2015-07" db="EMBL/GenBank/DDBJ databases">
        <title>Lactobacillus ginsenosidimutans/EMML 3141/ whole genome sequencing.</title>
        <authorList>
            <person name="Kim M.K."/>
            <person name="Im W.-T."/>
            <person name="Srinivasan S."/>
            <person name="Lee J.-J."/>
        </authorList>
    </citation>
    <scope>NUCLEOTIDE SEQUENCE [LARGE SCALE GENOMIC DNA]</scope>
    <source>
        <strain evidence="9">EMML 3041</strain>
    </source>
</reference>
<evidence type="ECO:0000259" key="6">
    <source>
        <dbReference type="SMART" id="SM00382"/>
    </source>
</evidence>
<feature type="domain" description="Clp ATPase C-terminal" evidence="7">
    <location>
        <begin position="371"/>
        <end position="465"/>
    </location>
</feature>
<keyword evidence="2" id="KW-0547">Nucleotide-binding</keyword>
<keyword evidence="4" id="KW-0143">Chaperone</keyword>
<evidence type="ECO:0000313" key="8">
    <source>
        <dbReference type="EMBL" id="AKP66543.1"/>
    </source>
</evidence>
<dbReference type="Proteomes" id="UP000036106">
    <property type="component" value="Chromosome"/>
</dbReference>
<dbReference type="RefSeq" id="WP_048703026.1">
    <property type="nucleotide sequence ID" value="NZ_CP012034.1"/>
</dbReference>
<evidence type="ECO:0000256" key="4">
    <source>
        <dbReference type="ARBA" id="ARBA00023186"/>
    </source>
</evidence>
<dbReference type="Pfam" id="PF10431">
    <property type="entry name" value="ClpB_D2-small"/>
    <property type="match status" value="1"/>
</dbReference>
<evidence type="ECO:0000259" key="7">
    <source>
        <dbReference type="SMART" id="SM01086"/>
    </source>
</evidence>
<dbReference type="Gene3D" id="1.10.8.60">
    <property type="match status" value="1"/>
</dbReference>
<dbReference type="Pfam" id="PF00004">
    <property type="entry name" value="AAA"/>
    <property type="match status" value="1"/>
</dbReference>
<dbReference type="GO" id="GO:0009376">
    <property type="term" value="C:HslUV protease complex"/>
    <property type="evidence" value="ECO:0007669"/>
    <property type="project" value="InterPro"/>
</dbReference>
<dbReference type="PANTHER" id="PTHR48102:SF3">
    <property type="entry name" value="ATP-DEPENDENT PROTEASE ATPASE SUBUNIT HSLU"/>
    <property type="match status" value="1"/>
</dbReference>
<evidence type="ECO:0000256" key="2">
    <source>
        <dbReference type="ARBA" id="ARBA00022741"/>
    </source>
</evidence>
<gene>
    <name evidence="8" type="ORF">ABM34_02565</name>
</gene>
<accession>A0A0H4QIN8</accession>
<keyword evidence="3" id="KW-0067">ATP-binding</keyword>
<dbReference type="SMART" id="SM00382">
    <property type="entry name" value="AAA"/>
    <property type="match status" value="1"/>
</dbReference>
<dbReference type="InterPro" id="IPR003959">
    <property type="entry name" value="ATPase_AAA_core"/>
</dbReference>
<dbReference type="GO" id="GO:0008233">
    <property type="term" value="F:peptidase activity"/>
    <property type="evidence" value="ECO:0007669"/>
    <property type="project" value="UniProtKB-KW"/>
</dbReference>
<proteinExistence type="inferred from homology"/>
<evidence type="ECO:0000256" key="5">
    <source>
        <dbReference type="SAM" id="MobiDB-lite"/>
    </source>
</evidence>
<dbReference type="InterPro" id="IPR001270">
    <property type="entry name" value="ClpA/B"/>
</dbReference>
<evidence type="ECO:0000256" key="3">
    <source>
        <dbReference type="ARBA" id="ARBA00022840"/>
    </source>
</evidence>
<dbReference type="NCBIfam" id="NF003544">
    <property type="entry name" value="PRK05201.1"/>
    <property type="match status" value="1"/>
</dbReference>
<dbReference type="EMBL" id="CP012034">
    <property type="protein sequence ID" value="AKP66543.1"/>
    <property type="molecule type" value="Genomic_DNA"/>
</dbReference>
<evidence type="ECO:0000313" key="9">
    <source>
        <dbReference type="Proteomes" id="UP000036106"/>
    </source>
</evidence>
<dbReference type="SUPFAM" id="SSF52540">
    <property type="entry name" value="P-loop containing nucleoside triphosphate hydrolases"/>
    <property type="match status" value="1"/>
</dbReference>
<feature type="domain" description="AAA+ ATPase" evidence="6">
    <location>
        <begin position="49"/>
        <end position="372"/>
    </location>
</feature>
<dbReference type="GO" id="GO:0051603">
    <property type="term" value="P:proteolysis involved in protein catabolic process"/>
    <property type="evidence" value="ECO:0007669"/>
    <property type="project" value="TreeGrafter"/>
</dbReference>
<dbReference type="PATRIC" id="fig|1007676.4.peg.532"/>
<dbReference type="PRINTS" id="PR00300">
    <property type="entry name" value="CLPPROTEASEA"/>
</dbReference>
<organism evidence="8 9">
    <name type="scientific">Companilactobacillus ginsenosidimutans</name>
    <dbReference type="NCBI Taxonomy" id="1007676"/>
    <lineage>
        <taxon>Bacteria</taxon>
        <taxon>Bacillati</taxon>
        <taxon>Bacillota</taxon>
        <taxon>Bacilli</taxon>
        <taxon>Lactobacillales</taxon>
        <taxon>Lactobacillaceae</taxon>
        <taxon>Companilactobacillus</taxon>
    </lineage>
</organism>
<dbReference type="Gene3D" id="3.40.50.300">
    <property type="entry name" value="P-loop containing nucleotide triphosphate hydrolases"/>
    <property type="match status" value="2"/>
</dbReference>
<dbReference type="InterPro" id="IPR027417">
    <property type="entry name" value="P-loop_NTPase"/>
</dbReference>
<dbReference type="AlphaFoldDB" id="A0A0H4QIN8"/>
<dbReference type="InterPro" id="IPR004491">
    <property type="entry name" value="HslU"/>
</dbReference>
<dbReference type="OrthoDB" id="9804062at2"/>
<dbReference type="STRING" id="1007676.ABM34_02565"/>
<dbReference type="SMART" id="SM01086">
    <property type="entry name" value="ClpB_D2-small"/>
    <property type="match status" value="1"/>
</dbReference>
<evidence type="ECO:0000256" key="1">
    <source>
        <dbReference type="ARBA" id="ARBA00009771"/>
    </source>
</evidence>
<feature type="region of interest" description="Disordered" evidence="5">
    <location>
        <begin position="163"/>
        <end position="187"/>
    </location>
</feature>
<dbReference type="GO" id="GO:0016887">
    <property type="term" value="F:ATP hydrolysis activity"/>
    <property type="evidence" value="ECO:0007669"/>
    <property type="project" value="InterPro"/>
</dbReference>
<protein>
    <submittedName>
        <fullName evidence="8">ATP-dependent protease</fullName>
    </submittedName>
</protein>
<comment type="similarity">
    <text evidence="1">Belongs to the ClpX chaperone family. HslU subfamily.</text>
</comment>
<dbReference type="NCBIfam" id="TIGR00390">
    <property type="entry name" value="hslU"/>
    <property type="match status" value="1"/>
</dbReference>
<dbReference type="PANTHER" id="PTHR48102">
    <property type="entry name" value="ATP-DEPENDENT CLP PROTEASE ATP-BINDING SUBUNIT CLPX-LIKE, MITOCHONDRIAL-RELATED"/>
    <property type="match status" value="1"/>
</dbReference>
<keyword evidence="9" id="KW-1185">Reference proteome</keyword>
<keyword evidence="8" id="KW-0645">Protease</keyword>
<dbReference type="FunFam" id="3.40.50.300:FF:000220">
    <property type="entry name" value="ATP-dependent protease ATPase subunit HslU"/>
    <property type="match status" value="1"/>
</dbReference>
<sequence length="479" mass="53762">MDNLTPKQIVEQLDKFIIGQDEAKKSVAIALYNRYRRMQVPDKMQQEITPKNLLMIGPTGVGKTEIARRLAKIVKAPFVKVEATKFTEVGYVGRDVESMVRDLVDVAVTMEEKEKFDEIRPEVSRKVDKKLVKLLVPAIKKEQKQENGMNDFMSMLTNMGNSSNLGDMLRPGTQAGNDDPDEGRDVTDDVANKRLSVKEQLDQGLLEDKEVTIQVEESRKANPMNDQMANMGIDMSSMMDSIIPKKMISRTLPVKDAREALIQEESAKRVDHDEIYQAAIEKTENKGIIFIDEFDKITAGDKKTSGEVSREGVQRDILPIVEGSQINTKYGAVRTDHILFIGSGAFAESKPSDLIAELQGRFPIRVELKDLTEDDFIQILTKPDNALTKQYVALTKADGINLVFTKEAVEEIAKVAFDLNNTNQNIGARRLSTVLEKLLADILFEGPDMQMGDITITREYVKEQVGKIVSDTDLSRYIL</sequence>
<dbReference type="InterPro" id="IPR003593">
    <property type="entry name" value="AAA+_ATPase"/>
</dbReference>
<keyword evidence="8" id="KW-0378">Hydrolase</keyword>